<dbReference type="EMBL" id="KI894014">
    <property type="protein sequence ID" value="OCF47865.1"/>
    <property type="molecule type" value="Genomic_DNA"/>
</dbReference>
<feature type="compositionally biased region" description="Polar residues" evidence="7">
    <location>
        <begin position="29"/>
        <end position="59"/>
    </location>
</feature>
<dbReference type="KEGG" id="kpin:30174095"/>
<dbReference type="GeneID" id="30174095"/>
<proteinExistence type="inferred from homology"/>
<accession>A0A1B9HX63</accession>
<evidence type="ECO:0000256" key="4">
    <source>
        <dbReference type="ARBA" id="ARBA00018463"/>
    </source>
</evidence>
<evidence type="ECO:0000313" key="9">
    <source>
        <dbReference type="EMBL" id="OCF47865.1"/>
    </source>
</evidence>
<protein>
    <recommendedName>
        <fullName evidence="4">Ras modification protein ERF4</fullName>
    </recommendedName>
</protein>
<dbReference type="RefSeq" id="XP_019009084.2">
    <property type="nucleotide sequence ID" value="XM_019157444.2"/>
</dbReference>
<evidence type="ECO:0000256" key="5">
    <source>
        <dbReference type="ARBA" id="ARBA00022824"/>
    </source>
</evidence>
<dbReference type="GO" id="GO:0005789">
    <property type="term" value="C:endoplasmic reticulum membrane"/>
    <property type="evidence" value="ECO:0007669"/>
    <property type="project" value="UniProtKB-SubCell"/>
</dbReference>
<evidence type="ECO:0000256" key="6">
    <source>
        <dbReference type="ARBA" id="ARBA00023136"/>
    </source>
</evidence>
<comment type="similarity">
    <text evidence="2">Belongs to the ERF4 family.</text>
</comment>
<evidence type="ECO:0000256" key="7">
    <source>
        <dbReference type="SAM" id="MobiDB-lite"/>
    </source>
</evidence>
<dbReference type="OrthoDB" id="2190159at2759"/>
<reference evidence="9" key="1">
    <citation type="submission" date="2013-07" db="EMBL/GenBank/DDBJ databases">
        <title>The Genome Sequence of Cryptococcus pinus CBS10737.</title>
        <authorList>
            <consortium name="The Broad Institute Genome Sequencing Platform"/>
            <person name="Cuomo C."/>
            <person name="Litvintseva A."/>
            <person name="Chen Y."/>
            <person name="Heitman J."/>
            <person name="Sun S."/>
            <person name="Springer D."/>
            <person name="Dromer F."/>
            <person name="Young S.K."/>
            <person name="Zeng Q."/>
            <person name="Gargeya S."/>
            <person name="Fitzgerald M."/>
            <person name="Abouelleil A."/>
            <person name="Alvarado L."/>
            <person name="Berlin A.M."/>
            <person name="Chapman S.B."/>
            <person name="Dewar J."/>
            <person name="Goldberg J."/>
            <person name="Griggs A."/>
            <person name="Gujja S."/>
            <person name="Hansen M."/>
            <person name="Howarth C."/>
            <person name="Imamovic A."/>
            <person name="Larimer J."/>
            <person name="McCowan C."/>
            <person name="Murphy C."/>
            <person name="Pearson M."/>
            <person name="Priest M."/>
            <person name="Roberts A."/>
            <person name="Saif S."/>
            <person name="Shea T."/>
            <person name="Sykes S."/>
            <person name="Wortman J."/>
            <person name="Nusbaum C."/>
            <person name="Birren B."/>
        </authorList>
    </citation>
    <scope>NUCLEOTIDE SEQUENCE [LARGE SCALE GENOMIC DNA]</scope>
    <source>
        <strain evidence="9">CBS 10737</strain>
    </source>
</reference>
<dbReference type="Pfam" id="PF10256">
    <property type="entry name" value="Erf4"/>
    <property type="match status" value="1"/>
</dbReference>
<sequence>MSNSINVNSHSTHQTSHPLSNEHEYSIPGDSSANNISSMNSQNASINTNGQGNFSVIRSTNGEISRGKYEDWEKEYERSKLKEWEEKVNKDLQGWRGGNGNPRSSYTLQAIPAHSYFNQPITGIIGKHLPKEIIRIDRDWSGGEVCQFDTVYPLELEGRIQPSQLLSFIKTLNEILYSAYSVKNTILDNLIAVGTLWTSLIWRKSHFEKELIRAEEYIQLSNKEVFNLNGLNVLSPRFVALQFLEIEYY</sequence>
<dbReference type="InterPro" id="IPR051371">
    <property type="entry name" value="Ras_palmitoyltransferase"/>
</dbReference>
<evidence type="ECO:0000259" key="8">
    <source>
        <dbReference type="Pfam" id="PF10256"/>
    </source>
</evidence>
<evidence type="ECO:0000256" key="2">
    <source>
        <dbReference type="ARBA" id="ARBA00007732"/>
    </source>
</evidence>
<feature type="compositionally biased region" description="Polar residues" evidence="7">
    <location>
        <begin position="1"/>
        <end position="19"/>
    </location>
</feature>
<dbReference type="GO" id="GO:0031211">
    <property type="term" value="C:endoplasmic reticulum palmitoyltransferase complex"/>
    <property type="evidence" value="ECO:0007669"/>
    <property type="project" value="TreeGrafter"/>
</dbReference>
<keyword evidence="5" id="KW-0256">Endoplasmic reticulum</keyword>
<feature type="region of interest" description="Disordered" evidence="7">
    <location>
        <begin position="1"/>
        <end position="59"/>
    </location>
</feature>
<feature type="domain" description="Golgin subfamily A member 7/ERF4" evidence="8">
    <location>
        <begin position="133"/>
        <end position="245"/>
    </location>
</feature>
<dbReference type="STRING" id="1296096.A0A1B9HX63"/>
<evidence type="ECO:0000256" key="3">
    <source>
        <dbReference type="ARBA" id="ARBA00011396"/>
    </source>
</evidence>
<name>A0A1B9HX63_9TREE</name>
<dbReference type="GO" id="GO:0006612">
    <property type="term" value="P:protein targeting to membrane"/>
    <property type="evidence" value="ECO:0007669"/>
    <property type="project" value="TreeGrafter"/>
</dbReference>
<dbReference type="PANTHER" id="PTHR13254">
    <property type="entry name" value="GOLGI AUTOANTIGEN, GOLGIN SUBFAMILY A, 7"/>
    <property type="match status" value="1"/>
</dbReference>
<gene>
    <name evidence="9" type="ORF">I206_05726</name>
</gene>
<comment type="subunit">
    <text evidence="3">Interacts with ERF2.</text>
</comment>
<reference evidence="9" key="2">
    <citation type="submission" date="2016-07" db="EMBL/GenBank/DDBJ databases">
        <title>Evolution of pathogenesis and genome organization in the Tremellales.</title>
        <authorList>
            <person name="Cuomo C."/>
            <person name="Litvintseva A."/>
            <person name="Heitman J."/>
            <person name="Chen Y."/>
            <person name="Sun S."/>
            <person name="Springer D."/>
            <person name="Dromer F."/>
            <person name="Young S."/>
            <person name="Zeng Q."/>
            <person name="Chapman S."/>
            <person name="Gujja S."/>
            <person name="Saif S."/>
            <person name="Birren B."/>
        </authorList>
    </citation>
    <scope>NUCLEOTIDE SEQUENCE</scope>
    <source>
        <strain evidence="9">CBS 10737</strain>
    </source>
</reference>
<evidence type="ECO:0000256" key="1">
    <source>
        <dbReference type="ARBA" id="ARBA00004406"/>
    </source>
</evidence>
<dbReference type="AlphaFoldDB" id="A0A1B9HX63"/>
<dbReference type="InterPro" id="IPR019383">
    <property type="entry name" value="Golgin_A_7/ERF4"/>
</dbReference>
<organism evidence="9">
    <name type="scientific">Kwoniella pini CBS 10737</name>
    <dbReference type="NCBI Taxonomy" id="1296096"/>
    <lineage>
        <taxon>Eukaryota</taxon>
        <taxon>Fungi</taxon>
        <taxon>Dikarya</taxon>
        <taxon>Basidiomycota</taxon>
        <taxon>Agaricomycotina</taxon>
        <taxon>Tremellomycetes</taxon>
        <taxon>Tremellales</taxon>
        <taxon>Cryptococcaceae</taxon>
        <taxon>Kwoniella</taxon>
    </lineage>
</organism>
<dbReference type="PANTHER" id="PTHR13254:SF0">
    <property type="entry name" value="GOLGIN SUBFAMILY A MEMBER 7_ERF4 DOMAIN-CONTAINING PROTEIN"/>
    <property type="match status" value="1"/>
</dbReference>
<keyword evidence="6" id="KW-0472">Membrane</keyword>
<comment type="subcellular location">
    <subcellularLocation>
        <location evidence="1">Endoplasmic reticulum membrane</location>
        <topology evidence="1">Peripheral membrane protein</topology>
    </subcellularLocation>
</comment>